<keyword evidence="2" id="KW-0119">Carbohydrate metabolism</keyword>
<dbReference type="GO" id="GO:0016861">
    <property type="term" value="F:intramolecular oxidoreductase activity, interconverting aldoses and ketoses"/>
    <property type="evidence" value="ECO:0007669"/>
    <property type="project" value="InterPro"/>
</dbReference>
<accession>G0EDK3</accession>
<dbReference type="HOGENOM" id="CLU_055583_0_0_2"/>
<evidence type="ECO:0000313" key="3">
    <source>
        <dbReference type="EMBL" id="AEM39807.1"/>
    </source>
</evidence>
<dbReference type="EMBL" id="CP002838">
    <property type="protein sequence ID" value="AEM39807.1"/>
    <property type="molecule type" value="Genomic_DNA"/>
</dbReference>
<name>G0EDK3_PYRF1</name>
<evidence type="ECO:0000313" key="4">
    <source>
        <dbReference type="Proteomes" id="UP000001037"/>
    </source>
</evidence>
<keyword evidence="1 3" id="KW-0413">Isomerase</keyword>
<dbReference type="Proteomes" id="UP000001037">
    <property type="component" value="Chromosome"/>
</dbReference>
<dbReference type="SUPFAM" id="SSF53743">
    <property type="entry name" value="FucI/AraA N-terminal and middle domains"/>
    <property type="match status" value="1"/>
</dbReference>
<evidence type="ECO:0000256" key="1">
    <source>
        <dbReference type="ARBA" id="ARBA00023235"/>
    </source>
</evidence>
<dbReference type="InterPro" id="IPR009015">
    <property type="entry name" value="Fucose_isomerase_N/cen_sf"/>
</dbReference>
<dbReference type="STRING" id="694429.Pyrfu_1954"/>
<gene>
    <name evidence="3" type="ordered locus">Pyrfu_1954</name>
</gene>
<protein>
    <submittedName>
        <fullName evidence="3">L-fucose isomerase</fullName>
    </submittedName>
</protein>
<reference evidence="3 4" key="1">
    <citation type="journal article" date="2011" name="Stand. Genomic Sci.">
        <title>Complete genome sequence of the hyperthermophilic chemolithoautotroph Pyrolobus fumarii type strain (1A).</title>
        <authorList>
            <person name="Anderson I."/>
            <person name="Goker M."/>
            <person name="Nolan M."/>
            <person name="Lucas S."/>
            <person name="Hammon N."/>
            <person name="Deshpande S."/>
            <person name="Cheng J.F."/>
            <person name="Tapia R."/>
            <person name="Han C."/>
            <person name="Goodwin L."/>
            <person name="Pitluck S."/>
            <person name="Huntemann M."/>
            <person name="Liolios K."/>
            <person name="Ivanova N."/>
            <person name="Pagani I."/>
            <person name="Mavromatis K."/>
            <person name="Ovchinikova G."/>
            <person name="Pati A."/>
            <person name="Chen A."/>
            <person name="Palaniappan K."/>
            <person name="Land M."/>
            <person name="Hauser L."/>
            <person name="Brambilla E.M."/>
            <person name="Huber H."/>
            <person name="Yasawong M."/>
            <person name="Rohde M."/>
            <person name="Spring S."/>
            <person name="Abt B."/>
            <person name="Sikorski J."/>
            <person name="Wirth R."/>
            <person name="Detter J.C."/>
            <person name="Woyke T."/>
            <person name="Bristow J."/>
            <person name="Eisen J.A."/>
            <person name="Markowitz V."/>
            <person name="Hugenholtz P."/>
            <person name="Kyrpides N.C."/>
            <person name="Klenk H.P."/>
            <person name="Lapidus A."/>
        </authorList>
    </citation>
    <scope>NUCLEOTIDE SEQUENCE [LARGE SCALE GENOMIC DNA]</scope>
    <source>
        <strain evidence="4">DSM 11204 / 1A</strain>
    </source>
</reference>
<dbReference type="PANTHER" id="PTHR36120:SF2">
    <property type="entry name" value="FUCOSE ISOMERASE"/>
    <property type="match status" value="1"/>
</dbReference>
<dbReference type="InParanoid" id="G0EDK3"/>
<dbReference type="GO" id="GO:0005737">
    <property type="term" value="C:cytoplasm"/>
    <property type="evidence" value="ECO:0007669"/>
    <property type="project" value="InterPro"/>
</dbReference>
<proteinExistence type="predicted"/>
<keyword evidence="4" id="KW-1185">Reference proteome</keyword>
<sequence length="438" mass="48135">MGLEIEFCTLAASISIPLGVCALRAKLYGFGVASKVHGREYYEKIWEEFRSLYQSLNIEPFQVITDENDVKMQAGGLQEADAVFIAVLTGGSSKLIKMMAEAMGGKKPIVLLAHGFHNSMASALSAKSRLESEGYPVYLIEALRPSDAVEEAAAVVRAVRAVVELRNLKVLQIDAERVYDEGVEASRRFGFRVENVTSEELDKTMENVDVREVYEYLRSHFDLGGVDARLLEKPVRLAAAAKKLASERGASAVTIDCFPFIMRKGATPCLMMSYLLDEGVISICEADYRALVLMTIAKMLTGKPGWIANPSHYDPRTRTLVLAHCTAASSLGSYSTLIPHFETGNPYAVVTKIEPGTYTLTAISPDFRKLAFALAEVVESGMLSAGRCRTQVVAKLEERSPEPFTAKAISNHHVLIVGDVRRELRIVAKLLGMEVIEY</sequence>
<dbReference type="eggNOG" id="arCOG01772">
    <property type="taxonomic scope" value="Archaea"/>
</dbReference>
<dbReference type="KEGG" id="pfm:Pyrfu_1954"/>
<dbReference type="AlphaFoldDB" id="G0EDK3"/>
<evidence type="ECO:0000256" key="2">
    <source>
        <dbReference type="ARBA" id="ARBA00023277"/>
    </source>
</evidence>
<organism evidence="3 4">
    <name type="scientific">Pyrolobus fumarii (strain DSM 11204 / 1A)</name>
    <dbReference type="NCBI Taxonomy" id="694429"/>
    <lineage>
        <taxon>Archaea</taxon>
        <taxon>Thermoproteota</taxon>
        <taxon>Thermoprotei</taxon>
        <taxon>Desulfurococcales</taxon>
        <taxon>Pyrodictiaceae</taxon>
        <taxon>Pyrolobus</taxon>
    </lineage>
</organism>
<dbReference type="GO" id="GO:0005996">
    <property type="term" value="P:monosaccharide metabolic process"/>
    <property type="evidence" value="ECO:0007669"/>
    <property type="project" value="InterPro"/>
</dbReference>
<dbReference type="PANTHER" id="PTHR36120">
    <property type="entry name" value="FUCOSE ISOMERASE"/>
    <property type="match status" value="1"/>
</dbReference>